<accession>A0A0C2XDK1</accession>
<reference evidence="5 6" key="1">
    <citation type="submission" date="2014-04" db="EMBL/GenBank/DDBJ databases">
        <authorList>
            <consortium name="DOE Joint Genome Institute"/>
            <person name="Kuo A."/>
            <person name="Gay G."/>
            <person name="Dore J."/>
            <person name="Kohler A."/>
            <person name="Nagy L.G."/>
            <person name="Floudas D."/>
            <person name="Copeland A."/>
            <person name="Barry K.W."/>
            <person name="Cichocki N."/>
            <person name="Veneault-Fourrey C."/>
            <person name="LaButti K."/>
            <person name="Lindquist E.A."/>
            <person name="Lipzen A."/>
            <person name="Lundell T."/>
            <person name="Morin E."/>
            <person name="Murat C."/>
            <person name="Sun H."/>
            <person name="Tunlid A."/>
            <person name="Henrissat B."/>
            <person name="Grigoriev I.V."/>
            <person name="Hibbett D.S."/>
            <person name="Martin F."/>
            <person name="Nordberg H.P."/>
            <person name="Cantor M.N."/>
            <person name="Hua S.X."/>
        </authorList>
    </citation>
    <scope>NUCLEOTIDE SEQUENCE [LARGE SCALE GENOMIC DNA]</scope>
    <source>
        <strain evidence="6">h7</strain>
    </source>
</reference>
<name>A0A0C2XDK1_HEBCY</name>
<dbReference type="Pfam" id="PF06094">
    <property type="entry name" value="GGACT"/>
    <property type="match status" value="1"/>
</dbReference>
<evidence type="ECO:0000313" key="6">
    <source>
        <dbReference type="Proteomes" id="UP000053424"/>
    </source>
</evidence>
<evidence type="ECO:0000256" key="2">
    <source>
        <dbReference type="ARBA" id="ARBA00022679"/>
    </source>
</evidence>
<evidence type="ECO:0000256" key="3">
    <source>
        <dbReference type="ARBA" id="ARBA00030602"/>
    </source>
</evidence>
<protein>
    <recommendedName>
        <fullName evidence="3">Putative gamma-glutamylcyclotransferase</fullName>
    </recommendedName>
</protein>
<dbReference type="PANTHER" id="PTHR31544">
    <property type="entry name" value="AIG2-LIKE PROTEIN D"/>
    <property type="match status" value="1"/>
</dbReference>
<evidence type="ECO:0000259" key="4">
    <source>
        <dbReference type="Pfam" id="PF06094"/>
    </source>
</evidence>
<dbReference type="SUPFAM" id="SSF110857">
    <property type="entry name" value="Gamma-glutamyl cyclotransferase-like"/>
    <property type="match status" value="1"/>
</dbReference>
<dbReference type="Proteomes" id="UP000053424">
    <property type="component" value="Unassembled WGS sequence"/>
</dbReference>
<proteinExistence type="inferred from homology"/>
<feature type="domain" description="Gamma-glutamylcyclotransferase AIG2-like" evidence="4">
    <location>
        <begin position="18"/>
        <end position="131"/>
    </location>
</feature>
<keyword evidence="2" id="KW-0808">Transferase</keyword>
<dbReference type="GO" id="GO:0016740">
    <property type="term" value="F:transferase activity"/>
    <property type="evidence" value="ECO:0007669"/>
    <property type="project" value="UniProtKB-KW"/>
</dbReference>
<comment type="similarity">
    <text evidence="1">Belongs to the gamma-glutamylcyclotransferase family.</text>
</comment>
<dbReference type="InterPro" id="IPR009288">
    <property type="entry name" value="AIG2-like_dom"/>
</dbReference>
<dbReference type="EMBL" id="KN831810">
    <property type="protein sequence ID" value="KIM36018.1"/>
    <property type="molecule type" value="Genomic_DNA"/>
</dbReference>
<reference evidence="6" key="2">
    <citation type="submission" date="2015-01" db="EMBL/GenBank/DDBJ databases">
        <title>Evolutionary Origins and Diversification of the Mycorrhizal Mutualists.</title>
        <authorList>
            <consortium name="DOE Joint Genome Institute"/>
            <consortium name="Mycorrhizal Genomics Consortium"/>
            <person name="Kohler A."/>
            <person name="Kuo A."/>
            <person name="Nagy L.G."/>
            <person name="Floudas D."/>
            <person name="Copeland A."/>
            <person name="Barry K.W."/>
            <person name="Cichocki N."/>
            <person name="Veneault-Fourrey C."/>
            <person name="LaButti K."/>
            <person name="Lindquist E.A."/>
            <person name="Lipzen A."/>
            <person name="Lundell T."/>
            <person name="Morin E."/>
            <person name="Murat C."/>
            <person name="Riley R."/>
            <person name="Ohm R."/>
            <person name="Sun H."/>
            <person name="Tunlid A."/>
            <person name="Henrissat B."/>
            <person name="Grigoriev I.V."/>
            <person name="Hibbett D.S."/>
            <person name="Martin F."/>
        </authorList>
    </citation>
    <scope>NUCLEOTIDE SEQUENCE [LARGE SCALE GENOMIC DNA]</scope>
    <source>
        <strain evidence="6">h7</strain>
    </source>
</reference>
<dbReference type="InterPro" id="IPR036568">
    <property type="entry name" value="GGCT-like_sf"/>
</dbReference>
<keyword evidence="6" id="KW-1185">Reference proteome</keyword>
<dbReference type="AlphaFoldDB" id="A0A0C2XDK1"/>
<dbReference type="InterPro" id="IPR013024">
    <property type="entry name" value="GGCT-like"/>
</dbReference>
<evidence type="ECO:0000256" key="1">
    <source>
        <dbReference type="ARBA" id="ARBA00008861"/>
    </source>
</evidence>
<sequence length="171" mass="19408">MNLIQAEYTTDDSTLRPLFLYGTLRALPLLAWALTGDHRKHDQIIPLTEAATLPGFSRLSIIGKDYPALVREPSSTTDGLLFRPQTRSQRRKLDDFEGESYEVTPVTVIVEKHGMQERVDADVYLWNGDAELSSLPWDLEVFKRDRLEDWLDIFSGMELVGGDEEQPGSEP</sequence>
<dbReference type="HOGENOM" id="CLU_093936_2_0_1"/>
<dbReference type="InterPro" id="IPR045038">
    <property type="entry name" value="AIG2-like"/>
</dbReference>
<organism evidence="5 6">
    <name type="scientific">Hebeloma cylindrosporum</name>
    <dbReference type="NCBI Taxonomy" id="76867"/>
    <lineage>
        <taxon>Eukaryota</taxon>
        <taxon>Fungi</taxon>
        <taxon>Dikarya</taxon>
        <taxon>Basidiomycota</taxon>
        <taxon>Agaricomycotina</taxon>
        <taxon>Agaricomycetes</taxon>
        <taxon>Agaricomycetidae</taxon>
        <taxon>Agaricales</taxon>
        <taxon>Agaricineae</taxon>
        <taxon>Hymenogastraceae</taxon>
        <taxon>Hebeloma</taxon>
    </lineage>
</organism>
<dbReference type="Gene3D" id="3.10.490.10">
    <property type="entry name" value="Gamma-glutamyl cyclotransferase-like"/>
    <property type="match status" value="1"/>
</dbReference>
<dbReference type="CDD" id="cd06661">
    <property type="entry name" value="GGCT_like"/>
    <property type="match status" value="1"/>
</dbReference>
<dbReference type="PANTHER" id="PTHR31544:SF2">
    <property type="entry name" value="AIG2-LIKE PROTEIN D"/>
    <property type="match status" value="1"/>
</dbReference>
<gene>
    <name evidence="5" type="ORF">M413DRAFT_449462</name>
</gene>
<evidence type="ECO:0000313" key="5">
    <source>
        <dbReference type="EMBL" id="KIM36018.1"/>
    </source>
</evidence>
<dbReference type="OrthoDB" id="1044435at2759"/>